<evidence type="ECO:0000313" key="2">
    <source>
        <dbReference type="Proteomes" id="UP000019141"/>
    </source>
</evidence>
<dbReference type="GO" id="GO:0006508">
    <property type="term" value="P:proteolysis"/>
    <property type="evidence" value="ECO:0007669"/>
    <property type="project" value="InterPro"/>
</dbReference>
<dbReference type="Proteomes" id="UP000019141">
    <property type="component" value="Unassembled WGS sequence"/>
</dbReference>
<dbReference type="EMBL" id="AZHW01000492">
    <property type="protein sequence ID" value="ETW98999.1"/>
    <property type="molecule type" value="Genomic_DNA"/>
</dbReference>
<proteinExistence type="predicted"/>
<accession>W4LM60</accession>
<dbReference type="HOGENOM" id="CLU_3023456_0_0_7"/>
<comment type="caution">
    <text evidence="1">The sequence shown here is derived from an EMBL/GenBank/DDBJ whole genome shotgun (WGS) entry which is preliminary data.</text>
</comment>
<dbReference type="InterPro" id="IPR001969">
    <property type="entry name" value="Aspartic_peptidase_AS"/>
</dbReference>
<sequence length="55" mass="5763">MTSAIRFAYSEPSLLAYLPITLSHESFTLAVAGLLDTGSTVNVLPCPIGLQLGLV</sequence>
<reference evidence="1 2" key="1">
    <citation type="journal article" date="2014" name="Nature">
        <title>An environmental bacterial taxon with a large and distinct metabolic repertoire.</title>
        <authorList>
            <person name="Wilson M.C."/>
            <person name="Mori T."/>
            <person name="Ruckert C."/>
            <person name="Uria A.R."/>
            <person name="Helf M.J."/>
            <person name="Takada K."/>
            <person name="Gernert C."/>
            <person name="Steffens U.A."/>
            <person name="Heycke N."/>
            <person name="Schmitt S."/>
            <person name="Rinke C."/>
            <person name="Helfrich E.J."/>
            <person name="Brachmann A.O."/>
            <person name="Gurgui C."/>
            <person name="Wakimoto T."/>
            <person name="Kracht M."/>
            <person name="Crusemann M."/>
            <person name="Hentschel U."/>
            <person name="Abe I."/>
            <person name="Matsunaga S."/>
            <person name="Kalinowski J."/>
            <person name="Takeyama H."/>
            <person name="Piel J."/>
        </authorList>
    </citation>
    <scope>NUCLEOTIDE SEQUENCE [LARGE SCALE GENOMIC DNA]</scope>
    <source>
        <strain evidence="2">TSY1</strain>
    </source>
</reference>
<gene>
    <name evidence="1" type="ORF">ETSY1_16620</name>
</gene>
<organism evidence="1 2">
    <name type="scientific">Entotheonella factor</name>
    <dbReference type="NCBI Taxonomy" id="1429438"/>
    <lineage>
        <taxon>Bacteria</taxon>
        <taxon>Pseudomonadati</taxon>
        <taxon>Nitrospinota/Tectimicrobiota group</taxon>
        <taxon>Candidatus Tectimicrobiota</taxon>
        <taxon>Candidatus Entotheonellia</taxon>
        <taxon>Candidatus Entotheonellales</taxon>
        <taxon>Candidatus Entotheonellaceae</taxon>
        <taxon>Candidatus Entotheonella</taxon>
    </lineage>
</organism>
<protein>
    <recommendedName>
        <fullName evidence="3">Peptidase A2 domain-containing protein</fullName>
    </recommendedName>
</protein>
<evidence type="ECO:0000313" key="1">
    <source>
        <dbReference type="EMBL" id="ETW98999.1"/>
    </source>
</evidence>
<dbReference type="AlphaFoldDB" id="W4LM60"/>
<keyword evidence="2" id="KW-1185">Reference proteome</keyword>
<name>W4LM60_ENTF1</name>
<dbReference type="GO" id="GO:0004190">
    <property type="term" value="F:aspartic-type endopeptidase activity"/>
    <property type="evidence" value="ECO:0007669"/>
    <property type="project" value="InterPro"/>
</dbReference>
<evidence type="ECO:0008006" key="3">
    <source>
        <dbReference type="Google" id="ProtNLM"/>
    </source>
</evidence>
<dbReference type="PROSITE" id="PS00141">
    <property type="entry name" value="ASP_PROTEASE"/>
    <property type="match status" value="1"/>
</dbReference>